<dbReference type="Pfam" id="PF07745">
    <property type="entry name" value="Glyco_hydro_53"/>
    <property type="match status" value="1"/>
</dbReference>
<evidence type="ECO:0000256" key="1">
    <source>
        <dbReference type="ARBA" id="ARBA00001695"/>
    </source>
</evidence>
<dbReference type="GO" id="GO:0031218">
    <property type="term" value="F:arabinogalactan endo-1,4-beta-galactosidase activity"/>
    <property type="evidence" value="ECO:0007669"/>
    <property type="project" value="UniProtKB-EC"/>
</dbReference>
<dbReference type="PANTHER" id="PTHR34983">
    <property type="entry name" value="ARABINOGALACTAN ENDO-BETA-1,4-GALACTANASE A"/>
    <property type="match status" value="1"/>
</dbReference>
<accession>A0A921EAW9</accession>
<sequence>MKNVVYACLPLFLCLSGTLGASGETSYPDFALGADISWYTQMEAEGVAVYDADGNQTSVPALTRDYGMDAIRLRVFVDPQYAYCLGSPQVWCDKADLLVKARAARDNGQRVMVDFHFSDNWCHPGQQWTPSAWTDTSTDGLAEAAAAHVTDVLSACREENINVAWVQIGNEAGGGFLLQSPDGTDVTNYGVIDNDGADGFIAIFNAAAKAVKEIYPQAKRVFMTAHGAEWETLDWSLGMVDSRLDYDLFGVSVYPQPQEGADKDNTTMWRTRAEACVEAVKNVYQKYGKRTLICETGMNSYYTSAIPWGIESNSAKCNEDQREFMEYFVPALKATGVCDGVMWWEPEIYNWKYQAWSPVNPDWTMQQGAMTYQWRPGAVWDYIKSISDFHPVLSADDVADDASDSTPIYYNLTGETVSSDKLTPGIYIKRQGRITEKICISH</sequence>
<dbReference type="PANTHER" id="PTHR34983:SF1">
    <property type="entry name" value="ARABINOGALACTAN ENDO-BETA-1,4-GALACTANASE A"/>
    <property type="match status" value="1"/>
</dbReference>
<comment type="caution">
    <text evidence="7">The sequence shown here is derived from an EMBL/GenBank/DDBJ whole genome shotgun (WGS) entry which is preliminary data.</text>
</comment>
<dbReference type="SUPFAM" id="SSF51445">
    <property type="entry name" value="(Trans)glycosidases"/>
    <property type="match status" value="1"/>
</dbReference>
<evidence type="ECO:0000256" key="3">
    <source>
        <dbReference type="ARBA" id="ARBA00012556"/>
    </source>
</evidence>
<dbReference type="GO" id="GO:0015926">
    <property type="term" value="F:glucosidase activity"/>
    <property type="evidence" value="ECO:0007669"/>
    <property type="project" value="InterPro"/>
</dbReference>
<dbReference type="EMBL" id="DYXT01000055">
    <property type="protein sequence ID" value="HJE40096.1"/>
    <property type="molecule type" value="Genomic_DNA"/>
</dbReference>
<keyword evidence="6" id="KW-0732">Signal</keyword>
<dbReference type="AlphaFoldDB" id="A0A921EAW9"/>
<organism evidence="7 8">
    <name type="scientific">Candidatus Amulumruptor caecigallinarius</name>
    <dbReference type="NCBI Taxonomy" id="2109911"/>
    <lineage>
        <taxon>Bacteria</taxon>
        <taxon>Pseudomonadati</taxon>
        <taxon>Bacteroidota</taxon>
        <taxon>Bacteroidia</taxon>
        <taxon>Bacteroidales</taxon>
        <taxon>Muribaculaceae</taxon>
        <taxon>Candidatus Amulumruptor</taxon>
    </lineage>
</organism>
<keyword evidence="4 6" id="KW-0378">Hydrolase</keyword>
<evidence type="ECO:0000256" key="5">
    <source>
        <dbReference type="ARBA" id="ARBA00023295"/>
    </source>
</evidence>
<dbReference type="GO" id="GO:0045490">
    <property type="term" value="P:pectin catabolic process"/>
    <property type="evidence" value="ECO:0007669"/>
    <property type="project" value="TreeGrafter"/>
</dbReference>
<dbReference type="InterPro" id="IPR011683">
    <property type="entry name" value="Glyco_hydro_53"/>
</dbReference>
<evidence type="ECO:0000313" key="8">
    <source>
        <dbReference type="Proteomes" id="UP000711407"/>
    </source>
</evidence>
<feature type="chain" id="PRO_5038156411" description="Arabinogalactan endo-beta-1,4-galactanase" evidence="6">
    <location>
        <begin position="22"/>
        <end position="442"/>
    </location>
</feature>
<proteinExistence type="inferred from homology"/>
<keyword evidence="5 6" id="KW-0326">Glycosidase</keyword>
<reference evidence="7" key="2">
    <citation type="submission" date="2021-09" db="EMBL/GenBank/DDBJ databases">
        <authorList>
            <person name="Gilroy R."/>
        </authorList>
    </citation>
    <scope>NUCLEOTIDE SEQUENCE</scope>
    <source>
        <strain evidence="7">4100</strain>
    </source>
</reference>
<comment type="catalytic activity">
    <reaction evidence="1 6">
        <text>The enzyme specifically hydrolyzes (1-&gt;4)-beta-D-galactosidic linkages in type I arabinogalactans.</text>
        <dbReference type="EC" id="3.2.1.89"/>
    </reaction>
</comment>
<gene>
    <name evidence="7" type="ORF">K8V47_10135</name>
</gene>
<comment type="similarity">
    <text evidence="2 6">Belongs to the glycosyl hydrolase 53 family.</text>
</comment>
<protein>
    <recommendedName>
        <fullName evidence="3 6">Arabinogalactan endo-beta-1,4-galactanase</fullName>
        <ecNumber evidence="3 6">3.2.1.89</ecNumber>
    </recommendedName>
</protein>
<dbReference type="Gene3D" id="3.20.20.80">
    <property type="entry name" value="Glycosidases"/>
    <property type="match status" value="1"/>
</dbReference>
<name>A0A921EAW9_9BACT</name>
<evidence type="ECO:0000256" key="4">
    <source>
        <dbReference type="ARBA" id="ARBA00022801"/>
    </source>
</evidence>
<dbReference type="Proteomes" id="UP000711407">
    <property type="component" value="Unassembled WGS sequence"/>
</dbReference>
<feature type="signal peptide" evidence="6">
    <location>
        <begin position="1"/>
        <end position="21"/>
    </location>
</feature>
<reference evidence="7" key="1">
    <citation type="journal article" date="2021" name="PeerJ">
        <title>Extensive microbial diversity within the chicken gut microbiome revealed by metagenomics and culture.</title>
        <authorList>
            <person name="Gilroy R."/>
            <person name="Ravi A."/>
            <person name="Getino M."/>
            <person name="Pursley I."/>
            <person name="Horton D.L."/>
            <person name="Alikhan N.F."/>
            <person name="Baker D."/>
            <person name="Gharbi K."/>
            <person name="Hall N."/>
            <person name="Watson M."/>
            <person name="Adriaenssens E.M."/>
            <person name="Foster-Nyarko E."/>
            <person name="Jarju S."/>
            <person name="Secka A."/>
            <person name="Antonio M."/>
            <person name="Oren A."/>
            <person name="Chaudhuri R.R."/>
            <person name="La Ragione R."/>
            <person name="Hildebrand F."/>
            <person name="Pallen M.J."/>
        </authorList>
    </citation>
    <scope>NUCLEOTIDE SEQUENCE</scope>
    <source>
        <strain evidence="7">4100</strain>
    </source>
</reference>
<evidence type="ECO:0000256" key="6">
    <source>
        <dbReference type="RuleBase" id="RU361192"/>
    </source>
</evidence>
<evidence type="ECO:0000256" key="2">
    <source>
        <dbReference type="ARBA" id="ARBA00010687"/>
    </source>
</evidence>
<evidence type="ECO:0000313" key="7">
    <source>
        <dbReference type="EMBL" id="HJE40096.1"/>
    </source>
</evidence>
<dbReference type="EC" id="3.2.1.89" evidence="3 6"/>
<dbReference type="InterPro" id="IPR017853">
    <property type="entry name" value="GH"/>
</dbReference>